<evidence type="ECO:0000256" key="1">
    <source>
        <dbReference type="ARBA" id="ARBA00008434"/>
    </source>
</evidence>
<dbReference type="PROSITE" id="PS00362">
    <property type="entry name" value="RIBOSOMAL_S15"/>
    <property type="match status" value="1"/>
</dbReference>
<dbReference type="InterPro" id="IPR009068">
    <property type="entry name" value="uS15_NS1_RNA-bd_sf"/>
</dbReference>
<evidence type="ECO:0000256" key="4">
    <source>
        <dbReference type="RuleBase" id="RU003919"/>
    </source>
</evidence>
<dbReference type="CDD" id="cd00353">
    <property type="entry name" value="Ribosomal_S15p_S13e"/>
    <property type="match status" value="1"/>
</dbReference>
<keyword evidence="6" id="KW-1185">Reference proteome</keyword>
<dbReference type="Pfam" id="PF00312">
    <property type="entry name" value="Ribosomal_S15"/>
    <property type="match status" value="1"/>
</dbReference>
<keyword evidence="2 4" id="KW-0689">Ribosomal protein</keyword>
<proteinExistence type="inferred from homology"/>
<name>A0A397SFX6_9GLOM</name>
<dbReference type="PANTHER" id="PTHR23321:SF26">
    <property type="entry name" value="SMALL RIBOSOMAL SUBUNIT PROTEIN US15M"/>
    <property type="match status" value="1"/>
</dbReference>
<dbReference type="AlphaFoldDB" id="A0A397SFX6"/>
<dbReference type="NCBIfam" id="TIGR00952">
    <property type="entry name" value="S15_bact"/>
    <property type="match status" value="1"/>
</dbReference>
<evidence type="ECO:0000256" key="2">
    <source>
        <dbReference type="ARBA" id="ARBA00022980"/>
    </source>
</evidence>
<dbReference type="PANTHER" id="PTHR23321">
    <property type="entry name" value="RIBOSOMAL PROTEIN S15, BACTERIAL AND ORGANELLAR"/>
    <property type="match status" value="1"/>
</dbReference>
<dbReference type="GO" id="GO:0006412">
    <property type="term" value="P:translation"/>
    <property type="evidence" value="ECO:0007669"/>
    <property type="project" value="InterPro"/>
</dbReference>
<dbReference type="SMART" id="SM01387">
    <property type="entry name" value="Ribosomal_S15"/>
    <property type="match status" value="1"/>
</dbReference>
<dbReference type="STRING" id="658196.A0A397SFX6"/>
<comment type="caution">
    <text evidence="5">The sequence shown here is derived from an EMBL/GenBank/DDBJ whole genome shotgun (WGS) entry which is preliminary data.</text>
</comment>
<reference evidence="5 6" key="1">
    <citation type="submission" date="2018-06" db="EMBL/GenBank/DDBJ databases">
        <title>Comparative genomics reveals the genomic features of Rhizophagus irregularis, R. cerebriforme, R. diaphanum and Gigaspora rosea, and their symbiotic lifestyle signature.</title>
        <authorList>
            <person name="Morin E."/>
            <person name="San Clemente H."/>
            <person name="Chen E.C.H."/>
            <person name="De La Providencia I."/>
            <person name="Hainaut M."/>
            <person name="Kuo A."/>
            <person name="Kohler A."/>
            <person name="Murat C."/>
            <person name="Tang N."/>
            <person name="Roy S."/>
            <person name="Loubradou J."/>
            <person name="Henrissat B."/>
            <person name="Grigoriev I.V."/>
            <person name="Corradi N."/>
            <person name="Roux C."/>
            <person name="Martin F.M."/>
        </authorList>
    </citation>
    <scope>NUCLEOTIDE SEQUENCE [LARGE SCALE GENOMIC DNA]</scope>
    <source>
        <strain evidence="5 6">DAOM 227022</strain>
    </source>
</reference>
<dbReference type="HAMAP" id="MF_01343_B">
    <property type="entry name" value="Ribosomal_uS15_B"/>
    <property type="match status" value="1"/>
</dbReference>
<dbReference type="SUPFAM" id="SSF47060">
    <property type="entry name" value="S15/NS1 RNA-binding domain"/>
    <property type="match status" value="1"/>
</dbReference>
<dbReference type="Gene3D" id="1.10.287.10">
    <property type="entry name" value="S15/NS1, RNA-binding"/>
    <property type="match status" value="1"/>
</dbReference>
<evidence type="ECO:0000256" key="3">
    <source>
        <dbReference type="ARBA" id="ARBA00023274"/>
    </source>
</evidence>
<organism evidence="5 6">
    <name type="scientific">Glomus cerebriforme</name>
    <dbReference type="NCBI Taxonomy" id="658196"/>
    <lineage>
        <taxon>Eukaryota</taxon>
        <taxon>Fungi</taxon>
        <taxon>Fungi incertae sedis</taxon>
        <taxon>Mucoromycota</taxon>
        <taxon>Glomeromycotina</taxon>
        <taxon>Glomeromycetes</taxon>
        <taxon>Glomerales</taxon>
        <taxon>Glomeraceae</taxon>
        <taxon>Glomus</taxon>
    </lineage>
</organism>
<dbReference type="OrthoDB" id="441444at2759"/>
<evidence type="ECO:0000313" key="5">
    <source>
        <dbReference type="EMBL" id="RIA81344.1"/>
    </source>
</evidence>
<protein>
    <recommendedName>
        <fullName evidence="7">Ribosomal protein S15</fullName>
    </recommendedName>
</protein>
<evidence type="ECO:0000313" key="6">
    <source>
        <dbReference type="Proteomes" id="UP000265703"/>
    </source>
</evidence>
<dbReference type="InterPro" id="IPR005290">
    <property type="entry name" value="Ribosomal_uS15_bac-type"/>
</dbReference>
<dbReference type="GO" id="GO:0005840">
    <property type="term" value="C:ribosome"/>
    <property type="evidence" value="ECO:0007669"/>
    <property type="project" value="UniProtKB-KW"/>
</dbReference>
<gene>
    <name evidence="5" type="ORF">C1645_790595</name>
</gene>
<accession>A0A397SFX6</accession>
<dbReference type="GO" id="GO:1990904">
    <property type="term" value="C:ribonucleoprotein complex"/>
    <property type="evidence" value="ECO:0007669"/>
    <property type="project" value="UniProtKB-KW"/>
</dbReference>
<dbReference type="GO" id="GO:0003735">
    <property type="term" value="F:structural constituent of ribosome"/>
    <property type="evidence" value="ECO:0007669"/>
    <property type="project" value="InterPro"/>
</dbReference>
<evidence type="ECO:0008006" key="7">
    <source>
        <dbReference type="Google" id="ProtNLM"/>
    </source>
</evidence>
<dbReference type="InterPro" id="IPR000589">
    <property type="entry name" value="Ribosomal_uS15"/>
</dbReference>
<keyword evidence="3 4" id="KW-0687">Ribonucleoprotein</keyword>
<dbReference type="Proteomes" id="UP000265703">
    <property type="component" value="Unassembled WGS sequence"/>
</dbReference>
<dbReference type="EMBL" id="QKYT01000810">
    <property type="protein sequence ID" value="RIA81344.1"/>
    <property type="molecule type" value="Genomic_DNA"/>
</dbReference>
<dbReference type="GO" id="GO:0005737">
    <property type="term" value="C:cytoplasm"/>
    <property type="evidence" value="ECO:0007669"/>
    <property type="project" value="UniProtKB-ARBA"/>
</dbReference>
<comment type="similarity">
    <text evidence="1 4">Belongs to the universal ribosomal protein uS15 family.</text>
</comment>
<sequence length="253" mass="29547">MFPQCKRNLFPSSNNLFKSLIARSFHITPFLQKRHSREIKRQNIAKKISKLQENSKRFDDITGIPTPFTNSLLRPSQVYASSNNTIQITPTTSITSHSTIIKDKQFRNYFMDENDEEFLFKIAPNIIKEYSNIKENDSEKIQIIKNLTSLHNTNSKGILLYNIQLAIKEFARKEGDTGSAEVQAAIWTAKILNLNEHIKNNHKDKHNYRELRHMVHKRQRILKYLKTQDLGRYFTCLKKLGLDQKSIEGEIVI</sequence>